<evidence type="ECO:0000313" key="1">
    <source>
        <dbReference type="EMBL" id="THU85704.1"/>
    </source>
</evidence>
<evidence type="ECO:0000313" key="2">
    <source>
        <dbReference type="Proteomes" id="UP000297245"/>
    </source>
</evidence>
<sequence length="141" mass="15627">MHLISPLMTHHHSTQRQTSAISLLSTSILSVLFFRPQTEALHSSLTHTTLHLISFGYRSRAPSLLVSPFFPLLLPLCPSDYHKLRVGDSCPAPQIWLASGPGFHVPHKCSLTSASIIILFITRIARTHAVSYLNPHIWACG</sequence>
<keyword evidence="2" id="KW-1185">Reference proteome</keyword>
<gene>
    <name evidence="1" type="ORF">K435DRAFT_384196</name>
</gene>
<organism evidence="1 2">
    <name type="scientific">Dendrothele bispora (strain CBS 962.96)</name>
    <dbReference type="NCBI Taxonomy" id="1314807"/>
    <lineage>
        <taxon>Eukaryota</taxon>
        <taxon>Fungi</taxon>
        <taxon>Dikarya</taxon>
        <taxon>Basidiomycota</taxon>
        <taxon>Agaricomycotina</taxon>
        <taxon>Agaricomycetes</taxon>
        <taxon>Agaricomycetidae</taxon>
        <taxon>Agaricales</taxon>
        <taxon>Agaricales incertae sedis</taxon>
        <taxon>Dendrothele</taxon>
    </lineage>
</organism>
<dbReference type="AlphaFoldDB" id="A0A4S8LA87"/>
<proteinExistence type="predicted"/>
<reference evidence="1 2" key="1">
    <citation type="journal article" date="2019" name="Nat. Ecol. Evol.">
        <title>Megaphylogeny resolves global patterns of mushroom evolution.</title>
        <authorList>
            <person name="Varga T."/>
            <person name="Krizsan K."/>
            <person name="Foldi C."/>
            <person name="Dima B."/>
            <person name="Sanchez-Garcia M."/>
            <person name="Sanchez-Ramirez S."/>
            <person name="Szollosi G.J."/>
            <person name="Szarkandi J.G."/>
            <person name="Papp V."/>
            <person name="Albert L."/>
            <person name="Andreopoulos W."/>
            <person name="Angelini C."/>
            <person name="Antonin V."/>
            <person name="Barry K.W."/>
            <person name="Bougher N.L."/>
            <person name="Buchanan P."/>
            <person name="Buyck B."/>
            <person name="Bense V."/>
            <person name="Catcheside P."/>
            <person name="Chovatia M."/>
            <person name="Cooper J."/>
            <person name="Damon W."/>
            <person name="Desjardin D."/>
            <person name="Finy P."/>
            <person name="Geml J."/>
            <person name="Haridas S."/>
            <person name="Hughes K."/>
            <person name="Justo A."/>
            <person name="Karasinski D."/>
            <person name="Kautmanova I."/>
            <person name="Kiss B."/>
            <person name="Kocsube S."/>
            <person name="Kotiranta H."/>
            <person name="LaButti K.M."/>
            <person name="Lechner B.E."/>
            <person name="Liimatainen K."/>
            <person name="Lipzen A."/>
            <person name="Lukacs Z."/>
            <person name="Mihaltcheva S."/>
            <person name="Morgado L.N."/>
            <person name="Niskanen T."/>
            <person name="Noordeloos M.E."/>
            <person name="Ohm R.A."/>
            <person name="Ortiz-Santana B."/>
            <person name="Ovrebo C."/>
            <person name="Racz N."/>
            <person name="Riley R."/>
            <person name="Savchenko A."/>
            <person name="Shiryaev A."/>
            <person name="Soop K."/>
            <person name="Spirin V."/>
            <person name="Szebenyi C."/>
            <person name="Tomsovsky M."/>
            <person name="Tulloss R.E."/>
            <person name="Uehling J."/>
            <person name="Grigoriev I.V."/>
            <person name="Vagvolgyi C."/>
            <person name="Papp T."/>
            <person name="Martin F.M."/>
            <person name="Miettinen O."/>
            <person name="Hibbett D.S."/>
            <person name="Nagy L.G."/>
        </authorList>
    </citation>
    <scope>NUCLEOTIDE SEQUENCE [LARGE SCALE GENOMIC DNA]</scope>
    <source>
        <strain evidence="1 2">CBS 962.96</strain>
    </source>
</reference>
<dbReference type="Proteomes" id="UP000297245">
    <property type="component" value="Unassembled WGS sequence"/>
</dbReference>
<accession>A0A4S8LA87</accession>
<dbReference type="EMBL" id="ML179534">
    <property type="protein sequence ID" value="THU85704.1"/>
    <property type="molecule type" value="Genomic_DNA"/>
</dbReference>
<protein>
    <submittedName>
        <fullName evidence="1">Uncharacterized protein</fullName>
    </submittedName>
</protein>
<name>A0A4S8LA87_DENBC</name>